<dbReference type="EMBL" id="FNQC01000010">
    <property type="protein sequence ID" value="SDZ31717.1"/>
    <property type="molecule type" value="Genomic_DNA"/>
</dbReference>
<comment type="caution">
    <text evidence="3">The sequence shown here is derived from an EMBL/GenBank/DDBJ whole genome shotgun (WGS) entry which is preliminary data.</text>
</comment>
<dbReference type="InterPro" id="IPR025665">
    <property type="entry name" value="Beta-barrel_OMP_2"/>
</dbReference>
<dbReference type="RefSeq" id="WP_022582266.1">
    <property type="nucleotide sequence ID" value="NZ_FNQC01000010.1"/>
</dbReference>
<keyword evidence="1" id="KW-0732">Signal</keyword>
<feature type="signal peptide" evidence="1">
    <location>
        <begin position="1"/>
        <end position="22"/>
    </location>
</feature>
<gene>
    <name evidence="3" type="ORF">SAMN05444412_11033</name>
</gene>
<dbReference type="Proteomes" id="UP000199663">
    <property type="component" value="Unassembled WGS sequence"/>
</dbReference>
<accession>A0A1H3S1P0</accession>
<dbReference type="InterPro" id="IPR011250">
    <property type="entry name" value="OMP/PagP_B-barrel"/>
</dbReference>
<dbReference type="Pfam" id="PF13568">
    <property type="entry name" value="OMP_b-brl_2"/>
    <property type="match status" value="1"/>
</dbReference>
<reference evidence="3 4" key="1">
    <citation type="submission" date="2016-10" db="EMBL/GenBank/DDBJ databases">
        <authorList>
            <person name="Varghese N."/>
            <person name="Submissions S."/>
        </authorList>
    </citation>
    <scope>NUCLEOTIDE SEQUENCE [LARGE SCALE GENOMIC DNA]</scope>
    <source>
        <strain evidence="3 4">DSM 17997</strain>
    </source>
</reference>
<dbReference type="SUPFAM" id="SSF56925">
    <property type="entry name" value="OMPA-like"/>
    <property type="match status" value="1"/>
</dbReference>
<sequence>MKNLLKLFVVVMGFTMATESYAQSFVVKGGLNLSKFLAKDDEGTYSDDFKMNPGFLFGVTSEFPISEVFSFETGLLLSSKGVKISEEESIFEEMVEFDSRVNLLYLDIPLLAKATADLGSAKIYGAFGPYIGMGLSGKIKSEFTSMGETEKTEEDVKWGSGEDDDFRRLDYGLSFGAGVEINAIQIGLSYGLGLANISPSSEGGAKVNNRVLGISLGYRFGGN</sequence>
<organism evidence="3 4">
    <name type="scientific">Rhodonellum ikkaensis</name>
    <dbReference type="NCBI Taxonomy" id="336829"/>
    <lineage>
        <taxon>Bacteria</taxon>
        <taxon>Pseudomonadati</taxon>
        <taxon>Bacteroidota</taxon>
        <taxon>Cytophagia</taxon>
        <taxon>Cytophagales</taxon>
        <taxon>Cytophagaceae</taxon>
        <taxon>Rhodonellum</taxon>
    </lineage>
</organism>
<feature type="domain" description="Outer membrane protein beta-barrel" evidence="2">
    <location>
        <begin position="24"/>
        <end position="197"/>
    </location>
</feature>
<evidence type="ECO:0000256" key="1">
    <source>
        <dbReference type="SAM" id="SignalP"/>
    </source>
</evidence>
<feature type="chain" id="PRO_5045745087" evidence="1">
    <location>
        <begin position="23"/>
        <end position="223"/>
    </location>
</feature>
<name>A0A1H3S1P0_9BACT</name>
<evidence type="ECO:0000313" key="3">
    <source>
        <dbReference type="EMBL" id="SDZ31717.1"/>
    </source>
</evidence>
<keyword evidence="4" id="KW-1185">Reference proteome</keyword>
<evidence type="ECO:0000259" key="2">
    <source>
        <dbReference type="Pfam" id="PF13568"/>
    </source>
</evidence>
<evidence type="ECO:0000313" key="4">
    <source>
        <dbReference type="Proteomes" id="UP000199663"/>
    </source>
</evidence>
<protein>
    <submittedName>
        <fullName evidence="3">Outer membrane protein beta-barrel domain-containing protein</fullName>
    </submittedName>
</protein>
<proteinExistence type="predicted"/>